<accession>A0ACC3AVX1</accession>
<comment type="caution">
    <text evidence="1">The sequence shown here is derived from an EMBL/GenBank/DDBJ whole genome shotgun (WGS) entry which is preliminary data.</text>
</comment>
<evidence type="ECO:0000313" key="1">
    <source>
        <dbReference type="EMBL" id="KAK1141770.1"/>
    </source>
</evidence>
<dbReference type="Proteomes" id="UP001177260">
    <property type="component" value="Unassembled WGS sequence"/>
</dbReference>
<reference evidence="1 2" key="1">
    <citation type="journal article" date="2023" name="ACS Omega">
        <title>Identification of the Neoaspergillic Acid Biosynthesis Gene Cluster by Establishing an In Vitro CRISPR-Ribonucleoprotein Genetic System in Aspergillus melleus.</title>
        <authorList>
            <person name="Yuan B."/>
            <person name="Grau M.F."/>
            <person name="Murata R.M."/>
            <person name="Torok T."/>
            <person name="Venkateswaran K."/>
            <person name="Stajich J.E."/>
            <person name="Wang C.C.C."/>
        </authorList>
    </citation>
    <scope>NUCLEOTIDE SEQUENCE [LARGE SCALE GENOMIC DNA]</scope>
    <source>
        <strain evidence="1 2">IMV 1140</strain>
    </source>
</reference>
<protein>
    <submittedName>
        <fullName evidence="1">Uncharacterized protein</fullName>
    </submittedName>
</protein>
<gene>
    <name evidence="1" type="ORF">N8T08_008435</name>
</gene>
<proteinExistence type="predicted"/>
<organism evidence="1 2">
    <name type="scientific">Aspergillus melleus</name>
    <dbReference type="NCBI Taxonomy" id="138277"/>
    <lineage>
        <taxon>Eukaryota</taxon>
        <taxon>Fungi</taxon>
        <taxon>Dikarya</taxon>
        <taxon>Ascomycota</taxon>
        <taxon>Pezizomycotina</taxon>
        <taxon>Eurotiomycetes</taxon>
        <taxon>Eurotiomycetidae</taxon>
        <taxon>Eurotiales</taxon>
        <taxon>Aspergillaceae</taxon>
        <taxon>Aspergillus</taxon>
        <taxon>Aspergillus subgen. Circumdati</taxon>
    </lineage>
</organism>
<keyword evidence="2" id="KW-1185">Reference proteome</keyword>
<evidence type="ECO:0000313" key="2">
    <source>
        <dbReference type="Proteomes" id="UP001177260"/>
    </source>
</evidence>
<dbReference type="EMBL" id="JAOPJF010000059">
    <property type="protein sequence ID" value="KAK1141770.1"/>
    <property type="molecule type" value="Genomic_DNA"/>
</dbReference>
<sequence length="626" mass="71196">MSSTSPTAEASTQKAPKFRPRRKRKPISCTPCRESKLRCDRQQPCATCRRRNLVSFCIYPGAALKGSTVSSIQTDTRSLLPSTVSPALSTGHVLLSPRREHETQEDRAACEGHARWDEVLERPTTELCPPPANQGEPAVAQLEGSHFPFSIGPPTAKGDILAQLPPQECCDYLISQYFLCLSPLFHVLHGPTFQRQYNQFLDNPLEANLSWLALLFTILSMILNTMEDDDIILSELWAHEFRHKGLRAVASHFRKLAMLCLSQDQFLIRHSLNTLETLLILIYGISHNDGVEQTWVLLGMALNIGIALRCNIKEKPSNMGWIEFERRRRCWAGILLLHTYQAILFRDVDVSSLLEKERTIPADVNDSDIQDDGIHQPSSQPTQMSVIMFKLRLFELSSRICHRLSSDTRLDDHTLASFDSEIASEQAQWDAKFLIDGKPSVLDIASYAHWCILQQYAHQLYLLIHRAFCRPHSAGHHRLDSQLKCISSGAALLEIHRQFYEIPRLRRYRWYVYGMTSFCALHGAVALASCLLMQPGDLDSSSYRAAFDSAVLRIEALRARSPICVKAHPILRHLQTMLSPESFQWSNTSGLEFNNVFDEWIDNVPWLNADSVNWDIWQDILDEPPQ</sequence>
<name>A0ACC3AVX1_9EURO</name>